<organism evidence="3 4">
    <name type="scientific">Halosegnis marinus</name>
    <dbReference type="NCBI Taxonomy" id="3034023"/>
    <lineage>
        <taxon>Archaea</taxon>
        <taxon>Methanobacteriati</taxon>
        <taxon>Methanobacteriota</taxon>
        <taxon>Stenosarchaea group</taxon>
        <taxon>Halobacteria</taxon>
        <taxon>Halobacteriales</taxon>
        <taxon>Natronomonadaceae</taxon>
        <taxon>Halosegnis</taxon>
    </lineage>
</organism>
<feature type="compositionally biased region" description="Low complexity" evidence="1">
    <location>
        <begin position="75"/>
        <end position="87"/>
    </location>
</feature>
<dbReference type="RefSeq" id="WP_276236278.1">
    <property type="nucleotide sequence ID" value="NZ_CP119803.1"/>
</dbReference>
<evidence type="ECO:0000256" key="2">
    <source>
        <dbReference type="SAM" id="Phobius"/>
    </source>
</evidence>
<feature type="compositionally biased region" description="Low complexity" evidence="1">
    <location>
        <begin position="553"/>
        <end position="567"/>
    </location>
</feature>
<evidence type="ECO:0000313" key="3">
    <source>
        <dbReference type="EMBL" id="MFC7236575.1"/>
    </source>
</evidence>
<reference evidence="3 4" key="1">
    <citation type="journal article" date="2019" name="Int. J. Syst. Evol. Microbiol.">
        <title>The Global Catalogue of Microorganisms (GCM) 10K type strain sequencing project: providing services to taxonomists for standard genome sequencing and annotation.</title>
        <authorList>
            <consortium name="The Broad Institute Genomics Platform"/>
            <consortium name="The Broad Institute Genome Sequencing Center for Infectious Disease"/>
            <person name="Wu L."/>
            <person name="Ma J."/>
        </authorList>
    </citation>
    <scope>NUCLEOTIDE SEQUENCE [LARGE SCALE GENOMIC DNA]</scope>
    <source>
        <strain evidence="3 4">DT85</strain>
    </source>
</reference>
<keyword evidence="2" id="KW-0812">Transmembrane</keyword>
<dbReference type="SUPFAM" id="SSF69318">
    <property type="entry name" value="Integrin alpha N-terminal domain"/>
    <property type="match status" value="1"/>
</dbReference>
<feature type="region of interest" description="Disordered" evidence="1">
    <location>
        <begin position="429"/>
        <end position="448"/>
    </location>
</feature>
<feature type="transmembrane region" description="Helical" evidence="2">
    <location>
        <begin position="1127"/>
        <end position="1148"/>
    </location>
</feature>
<feature type="region of interest" description="Disordered" evidence="1">
    <location>
        <begin position="71"/>
        <end position="104"/>
    </location>
</feature>
<dbReference type="GeneID" id="79268313"/>
<feature type="compositionally biased region" description="Polar residues" evidence="1">
    <location>
        <begin position="541"/>
        <end position="551"/>
    </location>
</feature>
<keyword evidence="2" id="KW-1133">Transmembrane helix</keyword>
<protein>
    <submittedName>
        <fullName evidence="3">Uncharacterized protein</fullName>
    </submittedName>
</protein>
<keyword evidence="2" id="KW-0472">Membrane</keyword>
<feature type="transmembrane region" description="Helical" evidence="2">
    <location>
        <begin position="1260"/>
        <end position="1283"/>
    </location>
</feature>
<evidence type="ECO:0000313" key="4">
    <source>
        <dbReference type="Proteomes" id="UP001596398"/>
    </source>
</evidence>
<dbReference type="InterPro" id="IPR028994">
    <property type="entry name" value="Integrin_alpha_N"/>
</dbReference>
<gene>
    <name evidence="3" type="ORF">ACFQJ4_14840</name>
</gene>
<feature type="transmembrane region" description="Helical" evidence="2">
    <location>
        <begin position="1219"/>
        <end position="1248"/>
    </location>
</feature>
<feature type="region of interest" description="Disordered" evidence="1">
    <location>
        <begin position="541"/>
        <end position="567"/>
    </location>
</feature>
<feature type="transmembrane region" description="Helical" evidence="2">
    <location>
        <begin position="1289"/>
        <end position="1307"/>
    </location>
</feature>
<sequence>MVDCRGLNRRHERHHRRGNIPAENGLIQFTGVETTTRQTWSGAGSGTTIAVDGNAPPQNATISFEGQVPTNSRTVSGASGSSVSVGGNLDPTGPSTNNEPTVTLEGRGSNTAAIASGIDGDTVSVSGNLEPTNAQVTLTGRTTTTSNDYSWSNIVATYGTFSRGISVDGNLDPTGPSSNNEPEIEITGRTLTANAFDTQDTIGPANRFHNYGIPVPNGGTITDLDIRWSRNSLVDGGHLEIYLERGMPDQTLDTGSMTYVGSFTPPSGQNSGTANVGISDFDPGGYSYVTVMFLSPDSGRPVIPMDSTDEAALRTDDSSTYNQAADITAVSEPGNVNVDLDNGESYYAGFIGSGGTQTVELPALDTSVTEITIASNGGEFDASLRMNERSATEDPSVDIDGDGTAEATAAGVFTQGQTTTLSLSELTTGTQTVDTGSSSGPAPDWSLDYTERTATEDPSVDIDGDGSPEASATGVYQAGDTVTVEVPSLATGDSTVTTSAGSGPVPDYSFSFTERTATEDPSVDIDGDGTPDASHNGILTTGQTSQLSLPNLGTGTPTVDTSTTAGTTGWTITADETFITEDPSVDLDGDGAPEASYNGQIAPGASASVPISELTAGSRTVETSTGAGVVDWTITADAVTATKDPAVDLDGDGSPDASYTGVIRDGETQTVDTAGLAIGTQQITTTLTSGRASWNLTATERMATEDPAVDLDGDGTAEASVSGLLSDGETRTFDIGPLATGTHTASMSTTGWSSATVELTLQERTVTEDATVNINGQTITHAGQLADGETATYTADASWIQPGENTVSVSAAPSLSSDAPTARVGISYEHTARSKQTANYTATEWTESYEVSHTYAGNRESASLTIPFQKSVVAVRDLEVRRDGQTWSPVDTPGYTLEETNLTVAFGAVEQAERVSVRVTGVVTRTSGGSIEVLDPSVAGEDLNTAFAVSSRVPGEPLAIDVGNTSRANVIHYIDAATWNQSSSWVSESTGGQRVVMQNATADGEATMRTLPVSVSVETGDVEVTVIDPDPTAPTFAISPGEYDGDELTIAYHNTTTGETYRLQSVSRGIQLAEDEAESPAIFDISDEPQIVRIEHVDGSENASVAGGAGPSDGTSNERGGFFTGNLVSILLAGGAGLGLLIAVVLVVGRLRRSHDSDTETGTQRDTNDGRGGVSGLIGRLAGGVGTVITTVGSMFLSLLGVGFRILKQETWLAGGVVMLTAISLGAGGLIPAATVRVLILVGLLAGVPLFMRRVGVQSLALYALVAAGILVFGAELVAPGVLTTTITTLGPIVVVIGGAALLLYLWNRRKDAGTPDEVNTIQFEGATVTRDAMDTEEGADWWSR</sequence>
<keyword evidence="4" id="KW-1185">Reference proteome</keyword>
<comment type="caution">
    <text evidence="3">The sequence shown here is derived from an EMBL/GenBank/DDBJ whole genome shotgun (WGS) entry which is preliminary data.</text>
</comment>
<accession>A0ABD5ZSU3</accession>
<name>A0ABD5ZSU3_9EURY</name>
<dbReference type="EMBL" id="JBHTAP010000002">
    <property type="protein sequence ID" value="MFC7236575.1"/>
    <property type="molecule type" value="Genomic_DNA"/>
</dbReference>
<dbReference type="Proteomes" id="UP001596398">
    <property type="component" value="Unassembled WGS sequence"/>
</dbReference>
<evidence type="ECO:0000256" key="1">
    <source>
        <dbReference type="SAM" id="MobiDB-lite"/>
    </source>
</evidence>
<proteinExistence type="predicted"/>
<feature type="transmembrane region" description="Helical" evidence="2">
    <location>
        <begin position="1181"/>
        <end position="1207"/>
    </location>
</feature>